<reference evidence="2 3" key="1">
    <citation type="submission" date="2019-01" db="EMBL/GenBank/DDBJ databases">
        <title>Draft genome sequence of Dictyobacter sp. Uno17.</title>
        <authorList>
            <person name="Wang C.M."/>
            <person name="Zheng Y."/>
            <person name="Sakai Y."/>
            <person name="Abe K."/>
            <person name="Yokota A."/>
            <person name="Yabe S."/>
        </authorList>
    </citation>
    <scope>NUCLEOTIDE SEQUENCE [LARGE SCALE GENOMIC DNA]</scope>
    <source>
        <strain evidence="2 3">Uno17</strain>
    </source>
</reference>
<organism evidence="2 3">
    <name type="scientific">Dictyobacter arantiisoli</name>
    <dbReference type="NCBI Taxonomy" id="2014874"/>
    <lineage>
        <taxon>Bacteria</taxon>
        <taxon>Bacillati</taxon>
        <taxon>Chloroflexota</taxon>
        <taxon>Ktedonobacteria</taxon>
        <taxon>Ktedonobacterales</taxon>
        <taxon>Dictyobacteraceae</taxon>
        <taxon>Dictyobacter</taxon>
    </lineage>
</organism>
<dbReference type="OrthoDB" id="9772350at2"/>
<accession>A0A5A5TIR4</accession>
<gene>
    <name evidence="2" type="ORF">KDI_47860</name>
</gene>
<dbReference type="RefSeq" id="WP_149404060.1">
    <property type="nucleotide sequence ID" value="NZ_BIXY01000099.1"/>
</dbReference>
<dbReference type="GO" id="GO:0000166">
    <property type="term" value="F:nucleotide binding"/>
    <property type="evidence" value="ECO:0007669"/>
    <property type="project" value="InterPro"/>
</dbReference>
<evidence type="ECO:0000313" key="3">
    <source>
        <dbReference type="Proteomes" id="UP000322530"/>
    </source>
</evidence>
<dbReference type="PANTHER" id="PTHR43377:SF1">
    <property type="entry name" value="BILIVERDIN REDUCTASE A"/>
    <property type="match status" value="1"/>
</dbReference>
<dbReference type="Gene3D" id="3.40.50.720">
    <property type="entry name" value="NAD(P)-binding Rossmann-like Domain"/>
    <property type="match status" value="1"/>
</dbReference>
<evidence type="ECO:0000259" key="1">
    <source>
        <dbReference type="Pfam" id="PF01408"/>
    </source>
</evidence>
<protein>
    <recommendedName>
        <fullName evidence="1">Gfo/Idh/MocA-like oxidoreductase N-terminal domain-containing protein</fullName>
    </recommendedName>
</protein>
<feature type="domain" description="Gfo/Idh/MocA-like oxidoreductase N-terminal" evidence="1">
    <location>
        <begin position="6"/>
        <end position="111"/>
    </location>
</feature>
<evidence type="ECO:0000313" key="2">
    <source>
        <dbReference type="EMBL" id="GCF11222.1"/>
    </source>
</evidence>
<dbReference type="InterPro" id="IPR051450">
    <property type="entry name" value="Gfo/Idh/MocA_Oxidoreductases"/>
</dbReference>
<comment type="caution">
    <text evidence="2">The sequence shown here is derived from an EMBL/GenBank/DDBJ whole genome shotgun (WGS) entry which is preliminary data.</text>
</comment>
<dbReference type="InterPro" id="IPR036291">
    <property type="entry name" value="NAD(P)-bd_dom_sf"/>
</dbReference>
<dbReference type="Proteomes" id="UP000322530">
    <property type="component" value="Unassembled WGS sequence"/>
</dbReference>
<dbReference type="EMBL" id="BIXY01000099">
    <property type="protein sequence ID" value="GCF11222.1"/>
    <property type="molecule type" value="Genomic_DNA"/>
</dbReference>
<proteinExistence type="predicted"/>
<keyword evidence="3" id="KW-1185">Reference proteome</keyword>
<sequence length="359" mass="40082">MVTPVKFGIIGGGWRSLFFLRIAQALPERFRVGGMLLRNPEKGQALAVEWNVPVFTSLDELLAVPDLQFVVVSVPWRVAPEYLRQLTERGIPVLCETPPAPDLAGLLSLQPLIDAGAKIQVAEQYLFQPLHATRIALARSGKLGTISQVQLSVVHGYHGISLIRQLLGIQFENATISARAHITPLVVGTDKNGNPPAREQIQPSRQVIATLEFGDKFAIYDFAGEQYHSWIRAPRVLIRGERGEITDTHLRYLQDFQTPLMLELQRQDTGHYGNLEGYYHRGIIVGDTWLYRNPFPFARFNDDEIAVATSLARMADYVAGGPDFYSLAEAAQDHYLSLLIDQACNSGETIRSETQSWAF</sequence>
<dbReference type="InterPro" id="IPR000683">
    <property type="entry name" value="Gfo/Idh/MocA-like_OxRdtase_N"/>
</dbReference>
<dbReference type="PANTHER" id="PTHR43377">
    <property type="entry name" value="BILIVERDIN REDUCTASE A"/>
    <property type="match status" value="1"/>
</dbReference>
<name>A0A5A5TIR4_9CHLR</name>
<dbReference type="AlphaFoldDB" id="A0A5A5TIR4"/>
<dbReference type="SUPFAM" id="SSF51735">
    <property type="entry name" value="NAD(P)-binding Rossmann-fold domains"/>
    <property type="match status" value="1"/>
</dbReference>
<dbReference type="Pfam" id="PF01408">
    <property type="entry name" value="GFO_IDH_MocA"/>
    <property type="match status" value="1"/>
</dbReference>